<evidence type="ECO:0000256" key="1">
    <source>
        <dbReference type="SAM" id="MobiDB-lite"/>
    </source>
</evidence>
<comment type="caution">
    <text evidence="3">The sequence shown here is derived from an EMBL/GenBank/DDBJ whole genome shotgun (WGS) entry which is preliminary data.</text>
</comment>
<dbReference type="Gene3D" id="1.10.1660.10">
    <property type="match status" value="1"/>
</dbReference>
<accession>A0ABP5WY18</accession>
<dbReference type="Pfam" id="PF13411">
    <property type="entry name" value="MerR_1"/>
    <property type="match status" value="1"/>
</dbReference>
<evidence type="ECO:0000313" key="4">
    <source>
        <dbReference type="Proteomes" id="UP001501638"/>
    </source>
</evidence>
<proteinExistence type="predicted"/>
<protein>
    <recommendedName>
        <fullName evidence="2">HTH merR-type domain-containing protein</fullName>
    </recommendedName>
</protein>
<reference evidence="4" key="1">
    <citation type="journal article" date="2019" name="Int. J. Syst. Evol. Microbiol.">
        <title>The Global Catalogue of Microorganisms (GCM) 10K type strain sequencing project: providing services to taxonomists for standard genome sequencing and annotation.</title>
        <authorList>
            <consortium name="The Broad Institute Genomics Platform"/>
            <consortium name="The Broad Institute Genome Sequencing Center for Infectious Disease"/>
            <person name="Wu L."/>
            <person name="Ma J."/>
        </authorList>
    </citation>
    <scope>NUCLEOTIDE SEQUENCE [LARGE SCALE GENOMIC DNA]</scope>
    <source>
        <strain evidence="4">JCM 6305</strain>
    </source>
</reference>
<gene>
    <name evidence="3" type="ORF">GCM10010405_24010</name>
</gene>
<keyword evidence="4" id="KW-1185">Reference proteome</keyword>
<dbReference type="InterPro" id="IPR000551">
    <property type="entry name" value="MerR-type_HTH_dom"/>
</dbReference>
<name>A0ABP5WY18_9ACTN</name>
<dbReference type="SUPFAM" id="SSF46955">
    <property type="entry name" value="Putative DNA-binding domain"/>
    <property type="match status" value="1"/>
</dbReference>
<sequence>MTRGDGTDTGWSTTAVTAPTEVPLSTTDPTDRRLWSYREIAAHIGVKPETVRSYRKHGLLPPPDTVEGGRPYWFADTVRAWVARRPGSRRGRRD</sequence>
<dbReference type="EMBL" id="BAAASZ010000019">
    <property type="protein sequence ID" value="GAA2439892.1"/>
    <property type="molecule type" value="Genomic_DNA"/>
</dbReference>
<dbReference type="Proteomes" id="UP001501638">
    <property type="component" value="Unassembled WGS sequence"/>
</dbReference>
<evidence type="ECO:0000259" key="2">
    <source>
        <dbReference type="Pfam" id="PF13411"/>
    </source>
</evidence>
<organism evidence="3 4">
    <name type="scientific">Streptomyces macrosporus</name>
    <dbReference type="NCBI Taxonomy" id="44032"/>
    <lineage>
        <taxon>Bacteria</taxon>
        <taxon>Bacillati</taxon>
        <taxon>Actinomycetota</taxon>
        <taxon>Actinomycetes</taxon>
        <taxon>Kitasatosporales</taxon>
        <taxon>Streptomycetaceae</taxon>
        <taxon>Streptomyces</taxon>
    </lineage>
</organism>
<feature type="domain" description="HTH merR-type" evidence="2">
    <location>
        <begin position="38"/>
        <end position="76"/>
    </location>
</feature>
<feature type="region of interest" description="Disordered" evidence="1">
    <location>
        <begin position="1"/>
        <end position="29"/>
    </location>
</feature>
<evidence type="ECO:0000313" key="3">
    <source>
        <dbReference type="EMBL" id="GAA2439892.1"/>
    </source>
</evidence>
<feature type="compositionally biased region" description="Polar residues" evidence="1">
    <location>
        <begin position="9"/>
        <end position="28"/>
    </location>
</feature>
<dbReference type="InterPro" id="IPR009061">
    <property type="entry name" value="DNA-bd_dom_put_sf"/>
</dbReference>